<organism evidence="2 3">
    <name type="scientific">Methanoculleus bourgensis (strain ATCC 43281 / DSM 3045 / OCM 15 / MS2)</name>
    <name type="common">Methanogenium bourgense</name>
    <dbReference type="NCBI Taxonomy" id="1201294"/>
    <lineage>
        <taxon>Archaea</taxon>
        <taxon>Methanobacteriati</taxon>
        <taxon>Methanobacteriota</taxon>
        <taxon>Stenosarchaea group</taxon>
        <taxon>Methanomicrobia</taxon>
        <taxon>Methanomicrobiales</taxon>
        <taxon>Methanomicrobiaceae</taxon>
        <taxon>Methanoculleus</taxon>
    </lineage>
</organism>
<accession>I7LKI4</accession>
<dbReference type="Gene3D" id="3.30.460.10">
    <property type="entry name" value="Beta Polymerase, domain 2"/>
    <property type="match status" value="1"/>
</dbReference>
<dbReference type="PATRIC" id="fig|1201294.9.peg.2288"/>
<dbReference type="HOGENOM" id="CLU_130257_1_1_2"/>
<dbReference type="STRING" id="1201294.BN140_2079"/>
<name>I7LKI4_METBM</name>
<reference evidence="3" key="1">
    <citation type="journal article" date="2012" name="J. Bacteriol.">
        <title>Complete genome sequence of the hydrogenotrophic, methanogenic archaeon Methanoculleus bourgensis strain MS2T, isolated from a sewage sludge digester.</title>
        <authorList>
            <person name="Maus I."/>
            <person name="Wibberg D."/>
            <person name="Stantscheff R."/>
            <person name="Eikmeyer F.G."/>
            <person name="Seffner A."/>
            <person name="Boelter J."/>
            <person name="Szczepanowski R."/>
            <person name="Blom J."/>
            <person name="Jaenicke S."/>
            <person name="Konig H."/>
            <person name="Puhler A."/>
            <person name="Schluter A."/>
        </authorList>
    </citation>
    <scope>NUCLEOTIDE SEQUENCE [LARGE SCALE GENOMIC DNA]</scope>
    <source>
        <strain evidence="3">ATCC 43281 / DSM 3045 / OCM 15 / MS2</strain>
    </source>
</reference>
<evidence type="ECO:0000313" key="2">
    <source>
        <dbReference type="EMBL" id="CCJ37002.1"/>
    </source>
</evidence>
<feature type="domain" description="Polymerase beta nucleotidyltransferase" evidence="1">
    <location>
        <begin position="27"/>
        <end position="120"/>
    </location>
</feature>
<dbReference type="EMBL" id="HE964772">
    <property type="protein sequence ID" value="CCJ37002.1"/>
    <property type="molecule type" value="Genomic_DNA"/>
</dbReference>
<dbReference type="Proteomes" id="UP000009007">
    <property type="component" value="Chromosome I"/>
</dbReference>
<dbReference type="AlphaFoldDB" id="I7LKI4"/>
<sequence length="151" mass="17732">MRCGKRYNDMRRRHLLKAEEKEEVLRTIRTVLAGFDEIEVGYVFGSFSQGDFGDVDVAILVAGEPTPYQAMRFRARVERELERGFGYRFEADVKILNTAPVSFQYEVIKSGRRVFSRDNERRVRYEAGVLSLYLDYAETLDWFDRVLLTRV</sequence>
<dbReference type="PANTHER" id="PTHR43852">
    <property type="entry name" value="NUCLEOTIDYLTRANSFERASE"/>
    <property type="match status" value="1"/>
</dbReference>
<keyword evidence="3" id="KW-1185">Reference proteome</keyword>
<protein>
    <submittedName>
        <fullName evidence="2">Nucleotidyltransferase</fullName>
    </submittedName>
</protein>
<dbReference type="InterPro" id="IPR052930">
    <property type="entry name" value="TA_antitoxin_MntA"/>
</dbReference>
<dbReference type="BioCyc" id="MBOU1201294:BN140_RS10345-MONOMER"/>
<dbReference type="InterPro" id="IPR041633">
    <property type="entry name" value="Polbeta"/>
</dbReference>
<dbReference type="PANTHER" id="PTHR43852:SF3">
    <property type="entry name" value="NUCLEOTIDYLTRANSFERASE"/>
    <property type="match status" value="1"/>
</dbReference>
<dbReference type="GO" id="GO:0016740">
    <property type="term" value="F:transferase activity"/>
    <property type="evidence" value="ECO:0007669"/>
    <property type="project" value="UniProtKB-KW"/>
</dbReference>
<dbReference type="InterPro" id="IPR043519">
    <property type="entry name" value="NT_sf"/>
</dbReference>
<dbReference type="CDD" id="cd05403">
    <property type="entry name" value="NT_KNTase_like"/>
    <property type="match status" value="1"/>
</dbReference>
<dbReference type="KEGG" id="mbg:BN140_2079"/>
<evidence type="ECO:0000313" key="3">
    <source>
        <dbReference type="Proteomes" id="UP000009007"/>
    </source>
</evidence>
<dbReference type="Pfam" id="PF18765">
    <property type="entry name" value="Polbeta"/>
    <property type="match status" value="1"/>
</dbReference>
<evidence type="ECO:0000259" key="1">
    <source>
        <dbReference type="Pfam" id="PF18765"/>
    </source>
</evidence>
<dbReference type="SUPFAM" id="SSF81301">
    <property type="entry name" value="Nucleotidyltransferase"/>
    <property type="match status" value="1"/>
</dbReference>
<proteinExistence type="predicted"/>
<gene>
    <name evidence="2" type="ordered locus">BN140_2079</name>
</gene>